<evidence type="ECO:0000256" key="1">
    <source>
        <dbReference type="SAM" id="MobiDB-lite"/>
    </source>
</evidence>
<dbReference type="AlphaFoldDB" id="A0A9X9MD08"/>
<name>A0A9X9MD08_GULGU</name>
<reference evidence="2 3" key="1">
    <citation type="submission" date="2018-10" db="EMBL/GenBank/DDBJ databases">
        <authorList>
            <person name="Ekblom R."/>
            <person name="Jareborg N."/>
        </authorList>
    </citation>
    <scope>NUCLEOTIDE SEQUENCE [LARGE SCALE GENOMIC DNA]</scope>
    <source>
        <tissue evidence="2">Muscle</tissue>
    </source>
</reference>
<accession>A0A9X9MD08</accession>
<organism evidence="2 3">
    <name type="scientific">Gulo gulo</name>
    <name type="common">Wolverine</name>
    <name type="synonym">Gluton</name>
    <dbReference type="NCBI Taxonomy" id="48420"/>
    <lineage>
        <taxon>Eukaryota</taxon>
        <taxon>Metazoa</taxon>
        <taxon>Chordata</taxon>
        <taxon>Craniata</taxon>
        <taxon>Vertebrata</taxon>
        <taxon>Euteleostomi</taxon>
        <taxon>Mammalia</taxon>
        <taxon>Eutheria</taxon>
        <taxon>Laurasiatheria</taxon>
        <taxon>Carnivora</taxon>
        <taxon>Caniformia</taxon>
        <taxon>Musteloidea</taxon>
        <taxon>Mustelidae</taxon>
        <taxon>Guloninae</taxon>
        <taxon>Gulo</taxon>
    </lineage>
</organism>
<dbReference type="Proteomes" id="UP000269945">
    <property type="component" value="Unassembled WGS sequence"/>
</dbReference>
<feature type="region of interest" description="Disordered" evidence="1">
    <location>
        <begin position="1"/>
        <end position="112"/>
    </location>
</feature>
<feature type="compositionally biased region" description="Low complexity" evidence="1">
    <location>
        <begin position="46"/>
        <end position="57"/>
    </location>
</feature>
<evidence type="ECO:0000313" key="2">
    <source>
        <dbReference type="EMBL" id="VCX42150.1"/>
    </source>
</evidence>
<feature type="compositionally biased region" description="Polar residues" evidence="1">
    <location>
        <begin position="94"/>
        <end position="112"/>
    </location>
</feature>
<keyword evidence="3" id="KW-1185">Reference proteome</keyword>
<sequence length="112" mass="12463">MLRPPASRREPSQDPPCGEGPLCSRAPRRSRKILPEEQPAKPPLLPLSQVPSSQLPSAEPAPSDQVSSPRDHWDTAWQLTYIPLQRYLPPESPPTQRTTPSCTDTSIHPRTL</sequence>
<gene>
    <name evidence="2" type="ORF">BN2614_LOCUS3</name>
</gene>
<evidence type="ECO:0000313" key="3">
    <source>
        <dbReference type="Proteomes" id="UP000269945"/>
    </source>
</evidence>
<comment type="caution">
    <text evidence="2">The sequence shown here is derived from an EMBL/GenBank/DDBJ whole genome shotgun (WGS) entry which is preliminary data.</text>
</comment>
<protein>
    <submittedName>
        <fullName evidence="2">Uncharacterized protein</fullName>
    </submittedName>
</protein>
<dbReference type="EMBL" id="CYRY02046431">
    <property type="protein sequence ID" value="VCX42150.1"/>
    <property type="molecule type" value="Genomic_DNA"/>
</dbReference>
<proteinExistence type="predicted"/>